<evidence type="ECO:0000256" key="2">
    <source>
        <dbReference type="ARBA" id="ARBA00022803"/>
    </source>
</evidence>
<keyword evidence="1" id="KW-0677">Repeat</keyword>
<keyword evidence="3" id="KW-1133">Transmembrane helix</keyword>
<keyword evidence="3" id="KW-0472">Membrane</keyword>
<dbReference type="AlphaFoldDB" id="A1ZGE4"/>
<dbReference type="EMBL" id="AAWS01000006">
    <property type="protein sequence ID" value="EAY30561.1"/>
    <property type="molecule type" value="Genomic_DNA"/>
</dbReference>
<dbReference type="Proteomes" id="UP000004095">
    <property type="component" value="Unassembled WGS sequence"/>
</dbReference>
<dbReference type="SUPFAM" id="SSF48452">
    <property type="entry name" value="TPR-like"/>
    <property type="match status" value="2"/>
</dbReference>
<keyword evidence="5" id="KW-1185">Reference proteome</keyword>
<evidence type="ECO:0000313" key="5">
    <source>
        <dbReference type="Proteomes" id="UP000004095"/>
    </source>
</evidence>
<dbReference type="PANTHER" id="PTHR45586">
    <property type="entry name" value="TPR REPEAT-CONTAINING PROTEIN PA4667"/>
    <property type="match status" value="1"/>
</dbReference>
<dbReference type="InterPro" id="IPR051012">
    <property type="entry name" value="CellSynth/LPSAsmb/PSIAsmb"/>
</dbReference>
<gene>
    <name evidence="4" type="ORF">M23134_03199</name>
</gene>
<feature type="transmembrane region" description="Helical" evidence="3">
    <location>
        <begin position="20"/>
        <end position="39"/>
    </location>
</feature>
<dbReference type="InterPro" id="IPR011990">
    <property type="entry name" value="TPR-like_helical_dom_sf"/>
</dbReference>
<keyword evidence="2" id="KW-0802">TPR repeat</keyword>
<name>A1ZGE4_MICM2</name>
<dbReference type="Pfam" id="PF13174">
    <property type="entry name" value="TPR_6"/>
    <property type="match status" value="2"/>
</dbReference>
<accession>A1ZGE4</accession>
<protein>
    <submittedName>
        <fullName evidence="4">Tetratricopeptide repeat domain protein</fullName>
    </submittedName>
</protein>
<proteinExistence type="predicted"/>
<dbReference type="InterPro" id="IPR019734">
    <property type="entry name" value="TPR_rpt"/>
</dbReference>
<dbReference type="Gene3D" id="1.25.40.10">
    <property type="entry name" value="Tetratricopeptide repeat domain"/>
    <property type="match status" value="3"/>
</dbReference>
<dbReference type="PANTHER" id="PTHR45586:SF1">
    <property type="entry name" value="LIPOPOLYSACCHARIDE ASSEMBLY PROTEIN B"/>
    <property type="match status" value="1"/>
</dbReference>
<keyword evidence="3" id="KW-0812">Transmembrane</keyword>
<evidence type="ECO:0000313" key="4">
    <source>
        <dbReference type="EMBL" id="EAY30561.1"/>
    </source>
</evidence>
<comment type="caution">
    <text evidence="4">The sequence shown here is derived from an EMBL/GenBank/DDBJ whole genome shotgun (WGS) entry which is preliminary data.</text>
</comment>
<sequence length="629" mass="73459">MNISHEIKKDKKMNQTITRFFLMLGIIIFANLIMPPQAVAQNKNLQLADEYFQKKEYEKANSLYEKLSLRTTYLQQVYTNYLASLLAQKQFKDAEKLIKRRMRIEPENPTLPIDYGFVLERQGKIGRADKQFERVVNDVRKKPDHVVSAAAEHFVLLDKATWAEKIYLNARRGIANKYLFAQELANVYATLGKFEPMIDEYINVALDDRKNLESVKGALQDRLTTQKDLEKFEKILLTKLQKQPGEIIYNEFLLWIYLQQKLFYRAFIQAKALDRRYRQEGSELLNIGMIAMRNEDYKNAKRMFAYVVKKYPKGSNYSVARHYLIKAKEAVVKNTYPVARTDIESLIGDYSQLLKDLGRNFRTLNAMRSIALLQAFYLDKKDTAVVTLKDAIKLSGYNQRFIAQCRLDLGDIYILKGEPWEATLLYSQVEKTRKRRPLGYEAKLRNGKLSYFKGDFELAQGHLDILKEATTREIANDAMNLSLLIRDNTALDMDTTNSAMKAYAGVELLMFQHKDKEALDKLVEMEKKYKDHSLKDEILWSKSKLLLKMAKFQETIEVLEQIVKQHGQDILADDAHFTIGKIYEEYLKNPEKAKEYYRNHLTKFPGSIYVVEARKRFRIIRGDFKSLEN</sequence>
<dbReference type="eggNOG" id="COG1729">
    <property type="taxonomic scope" value="Bacteria"/>
</dbReference>
<reference evidence="4 5" key="1">
    <citation type="submission" date="2007-01" db="EMBL/GenBank/DDBJ databases">
        <authorList>
            <person name="Haygood M."/>
            <person name="Podell S."/>
            <person name="Anderson C."/>
            <person name="Hopkinson B."/>
            <person name="Roe K."/>
            <person name="Barbeau K."/>
            <person name="Gaasterland T."/>
            <person name="Ferriera S."/>
            <person name="Johnson J."/>
            <person name="Kravitz S."/>
            <person name="Beeson K."/>
            <person name="Sutton G."/>
            <person name="Rogers Y.-H."/>
            <person name="Friedman R."/>
            <person name="Frazier M."/>
            <person name="Venter J.C."/>
        </authorList>
    </citation>
    <scope>NUCLEOTIDE SEQUENCE [LARGE SCALE GENOMIC DNA]</scope>
    <source>
        <strain evidence="4 5">ATCC 23134</strain>
    </source>
</reference>
<evidence type="ECO:0000256" key="3">
    <source>
        <dbReference type="SAM" id="Phobius"/>
    </source>
</evidence>
<organism evidence="4 5">
    <name type="scientific">Microscilla marina ATCC 23134</name>
    <dbReference type="NCBI Taxonomy" id="313606"/>
    <lineage>
        <taxon>Bacteria</taxon>
        <taxon>Pseudomonadati</taxon>
        <taxon>Bacteroidota</taxon>
        <taxon>Cytophagia</taxon>
        <taxon>Cytophagales</taxon>
        <taxon>Microscillaceae</taxon>
        <taxon>Microscilla</taxon>
    </lineage>
</organism>
<evidence type="ECO:0000256" key="1">
    <source>
        <dbReference type="ARBA" id="ARBA00022737"/>
    </source>
</evidence>